<dbReference type="Pfam" id="PF06325">
    <property type="entry name" value="PrmA"/>
    <property type="match status" value="1"/>
</dbReference>
<dbReference type="Proteomes" id="UP000612349">
    <property type="component" value="Unassembled WGS sequence"/>
</dbReference>
<protein>
    <recommendedName>
        <fullName evidence="6">Ribosomal protein L11 methyltransferase</fullName>
        <shortName evidence="6">L11 Mtase</shortName>
        <ecNumber evidence="6">2.1.1.-</ecNumber>
    </recommendedName>
</protein>
<evidence type="ECO:0000256" key="3">
    <source>
        <dbReference type="ARBA" id="ARBA00022603"/>
    </source>
</evidence>
<evidence type="ECO:0000256" key="6">
    <source>
        <dbReference type="HAMAP-Rule" id="MF_00735"/>
    </source>
</evidence>
<comment type="catalytic activity">
    <reaction evidence="6">
        <text>L-lysyl-[protein] + 3 S-adenosyl-L-methionine = N(6),N(6),N(6)-trimethyl-L-lysyl-[protein] + 3 S-adenosyl-L-homocysteine + 3 H(+)</text>
        <dbReference type="Rhea" id="RHEA:54192"/>
        <dbReference type="Rhea" id="RHEA-COMP:9752"/>
        <dbReference type="Rhea" id="RHEA-COMP:13826"/>
        <dbReference type="ChEBI" id="CHEBI:15378"/>
        <dbReference type="ChEBI" id="CHEBI:29969"/>
        <dbReference type="ChEBI" id="CHEBI:57856"/>
        <dbReference type="ChEBI" id="CHEBI:59789"/>
        <dbReference type="ChEBI" id="CHEBI:61961"/>
    </reaction>
</comment>
<keyword evidence="3 6" id="KW-0489">Methyltransferase</keyword>
<evidence type="ECO:0000256" key="5">
    <source>
        <dbReference type="ARBA" id="ARBA00022691"/>
    </source>
</evidence>
<keyword evidence="7" id="KW-0689">Ribosomal protein</keyword>
<dbReference type="InterPro" id="IPR050078">
    <property type="entry name" value="Ribosomal_L11_MeTrfase_PrmA"/>
</dbReference>
<comment type="caution">
    <text evidence="7">The sequence shown here is derived from an EMBL/GenBank/DDBJ whole genome shotgun (WGS) entry which is preliminary data.</text>
</comment>
<dbReference type="GO" id="GO:0005737">
    <property type="term" value="C:cytoplasm"/>
    <property type="evidence" value="ECO:0007669"/>
    <property type="project" value="UniProtKB-SubCell"/>
</dbReference>
<dbReference type="RefSeq" id="WP_066772224.1">
    <property type="nucleotide sequence ID" value="NZ_BMIP01000001.1"/>
</dbReference>
<feature type="binding site" evidence="6">
    <location>
        <position position="135"/>
    </location>
    <ligand>
        <name>S-adenosyl-L-methionine</name>
        <dbReference type="ChEBI" id="CHEBI:59789"/>
    </ligand>
</feature>
<dbReference type="GO" id="GO:0005840">
    <property type="term" value="C:ribosome"/>
    <property type="evidence" value="ECO:0007669"/>
    <property type="project" value="UniProtKB-KW"/>
</dbReference>
<feature type="binding site" evidence="6">
    <location>
        <position position="234"/>
    </location>
    <ligand>
        <name>S-adenosyl-L-methionine</name>
        <dbReference type="ChEBI" id="CHEBI:59789"/>
    </ligand>
</feature>
<dbReference type="PANTHER" id="PTHR43648">
    <property type="entry name" value="ELECTRON TRANSFER FLAVOPROTEIN BETA SUBUNIT LYSINE METHYLTRANSFERASE"/>
    <property type="match status" value="1"/>
</dbReference>
<keyword evidence="4 6" id="KW-0808">Transferase</keyword>
<feature type="binding site" evidence="6">
    <location>
        <position position="159"/>
    </location>
    <ligand>
        <name>S-adenosyl-L-methionine</name>
        <dbReference type="ChEBI" id="CHEBI:59789"/>
    </ligand>
</feature>
<keyword evidence="5 6" id="KW-0949">S-adenosyl-L-methionine</keyword>
<organism evidence="7 8">
    <name type="scientific">Croceicoccus mobilis</name>
    <dbReference type="NCBI Taxonomy" id="1703339"/>
    <lineage>
        <taxon>Bacteria</taxon>
        <taxon>Pseudomonadati</taxon>
        <taxon>Pseudomonadota</taxon>
        <taxon>Alphaproteobacteria</taxon>
        <taxon>Sphingomonadales</taxon>
        <taxon>Erythrobacteraceae</taxon>
        <taxon>Croceicoccus</taxon>
    </lineage>
</organism>
<dbReference type="HAMAP" id="MF_00735">
    <property type="entry name" value="Methyltr_PrmA"/>
    <property type="match status" value="1"/>
</dbReference>
<proteinExistence type="inferred from homology"/>
<evidence type="ECO:0000256" key="1">
    <source>
        <dbReference type="ARBA" id="ARBA00009741"/>
    </source>
</evidence>
<sequence length="301" mass="32272">MSWKITAFAPRDVVQAALLAHEEVWDWDPEIVLAGSEIEEQRPLDWQLEAWLPRKPTKKDKAAVAALFADGAPELTAEKLPETDWLVMSQTQVQPIRAGRFHVHTGDHPAIDEPGVRDFLIPASQAFGTGQHATTAGCLAMLTHMKGEGVTARNIADIGTGTGLLAFAALDLWPRALALASDIDAVCTQVVEDNAAANGFTMGGGAGELVMTIAAGCDNALIQGRAPYDLVIANILAGPLIELAPDFAKICAPGGNLLLAGLLTTQEEAVRRACFRAGFRLAKRVVNGDWSILWLRRRAAR</sequence>
<dbReference type="AlphaFoldDB" id="A0A916YPN5"/>
<keyword evidence="2 6" id="KW-0963">Cytoplasm</keyword>
<dbReference type="SUPFAM" id="SSF53335">
    <property type="entry name" value="S-adenosyl-L-methionine-dependent methyltransferases"/>
    <property type="match status" value="1"/>
</dbReference>
<dbReference type="EC" id="2.1.1.-" evidence="6"/>
<dbReference type="EMBL" id="BMIP01000001">
    <property type="protein sequence ID" value="GGD55201.1"/>
    <property type="molecule type" value="Genomic_DNA"/>
</dbReference>
<keyword evidence="8" id="KW-1185">Reference proteome</keyword>
<dbReference type="GO" id="GO:0008276">
    <property type="term" value="F:protein methyltransferase activity"/>
    <property type="evidence" value="ECO:0007669"/>
    <property type="project" value="UniProtKB-UniRule"/>
</dbReference>
<dbReference type="PANTHER" id="PTHR43648:SF1">
    <property type="entry name" value="ELECTRON TRANSFER FLAVOPROTEIN BETA SUBUNIT LYSINE METHYLTRANSFERASE"/>
    <property type="match status" value="1"/>
</dbReference>
<comment type="subcellular location">
    <subcellularLocation>
        <location evidence="6">Cytoplasm</location>
    </subcellularLocation>
</comment>
<evidence type="ECO:0000313" key="8">
    <source>
        <dbReference type="Proteomes" id="UP000612349"/>
    </source>
</evidence>
<evidence type="ECO:0000313" key="7">
    <source>
        <dbReference type="EMBL" id="GGD55201.1"/>
    </source>
</evidence>
<evidence type="ECO:0000256" key="4">
    <source>
        <dbReference type="ARBA" id="ARBA00022679"/>
    </source>
</evidence>
<feature type="binding site" evidence="6">
    <location>
        <position position="182"/>
    </location>
    <ligand>
        <name>S-adenosyl-L-methionine</name>
        <dbReference type="ChEBI" id="CHEBI:59789"/>
    </ligand>
</feature>
<comment type="function">
    <text evidence="6">Methylates ribosomal protein L11.</text>
</comment>
<reference evidence="7" key="1">
    <citation type="journal article" date="2014" name="Int. J. Syst. Evol. Microbiol.">
        <title>Complete genome sequence of Corynebacterium casei LMG S-19264T (=DSM 44701T), isolated from a smear-ripened cheese.</title>
        <authorList>
            <consortium name="US DOE Joint Genome Institute (JGI-PGF)"/>
            <person name="Walter F."/>
            <person name="Albersmeier A."/>
            <person name="Kalinowski J."/>
            <person name="Ruckert C."/>
        </authorList>
    </citation>
    <scope>NUCLEOTIDE SEQUENCE</scope>
    <source>
        <strain evidence="7">CGMCC 1.15360</strain>
    </source>
</reference>
<dbReference type="GO" id="GO:0032259">
    <property type="term" value="P:methylation"/>
    <property type="evidence" value="ECO:0007669"/>
    <property type="project" value="UniProtKB-KW"/>
</dbReference>
<dbReference type="Gene3D" id="3.40.50.150">
    <property type="entry name" value="Vaccinia Virus protein VP39"/>
    <property type="match status" value="1"/>
</dbReference>
<comment type="similarity">
    <text evidence="1 6">Belongs to the methyltransferase superfamily. PrmA family.</text>
</comment>
<dbReference type="InterPro" id="IPR004498">
    <property type="entry name" value="Ribosomal_PrmA_MeTrfase"/>
</dbReference>
<gene>
    <name evidence="6 7" type="primary">prmA</name>
    <name evidence="7" type="ORF">GCM10010990_00410</name>
</gene>
<dbReference type="OrthoDB" id="9785995at2"/>
<accession>A0A916YPN5</accession>
<reference evidence="7" key="2">
    <citation type="submission" date="2020-09" db="EMBL/GenBank/DDBJ databases">
        <authorList>
            <person name="Sun Q."/>
            <person name="Zhou Y."/>
        </authorList>
    </citation>
    <scope>NUCLEOTIDE SEQUENCE</scope>
    <source>
        <strain evidence="7">CGMCC 1.15360</strain>
    </source>
</reference>
<dbReference type="InterPro" id="IPR029063">
    <property type="entry name" value="SAM-dependent_MTases_sf"/>
</dbReference>
<dbReference type="CDD" id="cd02440">
    <property type="entry name" value="AdoMet_MTases"/>
    <property type="match status" value="1"/>
</dbReference>
<keyword evidence="7" id="KW-0687">Ribonucleoprotein</keyword>
<name>A0A916YPN5_9SPHN</name>
<evidence type="ECO:0000256" key="2">
    <source>
        <dbReference type="ARBA" id="ARBA00022490"/>
    </source>
</evidence>